<evidence type="ECO:0000256" key="1">
    <source>
        <dbReference type="SAM" id="MobiDB-lite"/>
    </source>
</evidence>
<dbReference type="Pfam" id="PF06078">
    <property type="entry name" value="DUF937"/>
    <property type="match status" value="1"/>
</dbReference>
<reference evidence="2 3" key="1">
    <citation type="submission" date="2018-03" db="EMBL/GenBank/DDBJ databases">
        <title>Draft genome of Deinococcus sp. OD32.</title>
        <authorList>
            <person name="Wang X.-P."/>
            <person name="Du Z.-J."/>
        </authorList>
    </citation>
    <scope>NUCLEOTIDE SEQUENCE [LARGE SCALE GENOMIC DNA]</scope>
    <source>
        <strain evidence="2 3">OD32</strain>
    </source>
</reference>
<dbReference type="RefSeq" id="WP_107136987.1">
    <property type="nucleotide sequence ID" value="NZ_PYSV01000003.1"/>
</dbReference>
<keyword evidence="3" id="KW-1185">Reference proteome</keyword>
<evidence type="ECO:0000313" key="3">
    <source>
        <dbReference type="Proteomes" id="UP000240317"/>
    </source>
</evidence>
<organism evidence="2 3">
    <name type="scientific">Deinococcus arcticus</name>
    <dbReference type="NCBI Taxonomy" id="2136176"/>
    <lineage>
        <taxon>Bacteria</taxon>
        <taxon>Thermotogati</taxon>
        <taxon>Deinococcota</taxon>
        <taxon>Deinococci</taxon>
        <taxon>Deinococcales</taxon>
        <taxon>Deinococcaceae</taxon>
        <taxon>Deinococcus</taxon>
    </lineage>
</organism>
<accession>A0A2T3WB40</accession>
<proteinExistence type="predicted"/>
<comment type="caution">
    <text evidence="2">The sequence shown here is derived from an EMBL/GenBank/DDBJ whole genome shotgun (WGS) entry which is preliminary data.</text>
</comment>
<evidence type="ECO:0000313" key="2">
    <source>
        <dbReference type="EMBL" id="PTA69128.1"/>
    </source>
</evidence>
<name>A0A2T3WB40_9DEIO</name>
<evidence type="ECO:0008006" key="4">
    <source>
        <dbReference type="Google" id="ProtNLM"/>
    </source>
</evidence>
<feature type="compositionally biased region" description="Polar residues" evidence="1">
    <location>
        <begin position="186"/>
        <end position="196"/>
    </location>
</feature>
<dbReference type="AlphaFoldDB" id="A0A2T3WB40"/>
<feature type="compositionally biased region" description="Gly residues" evidence="1">
    <location>
        <begin position="199"/>
        <end position="209"/>
    </location>
</feature>
<dbReference type="OrthoDB" id="68947at2"/>
<gene>
    <name evidence="2" type="ORF">C8263_04910</name>
</gene>
<sequence>MMDILSQLGGLGGAGQTMGRQLGTSPQQTEAAMEAALPLLLGALTRNAAQPGGLDTLGRALERHDGSALSAFGQGQLPDPTDGQKILGHVFGGQQSQAAQAVGRRAGIDPQLAMQLLTMLAPLVLGYLSRQRQGQGGAPGFPTPGSGGQMPGQGGDLGSILGGLLGGAGGGLGGLLGGLLNGGGHPQTTPRQQPDPYSQGGGVLGGGPVIPGYPSQGVPHNQSPAQRGGGDLFGTLNRALDRDGDGGALDDLIGMFGGGRR</sequence>
<dbReference type="EMBL" id="PYSV01000003">
    <property type="protein sequence ID" value="PTA69128.1"/>
    <property type="molecule type" value="Genomic_DNA"/>
</dbReference>
<dbReference type="InterPro" id="IPR009282">
    <property type="entry name" value="DUF937"/>
</dbReference>
<dbReference type="Proteomes" id="UP000240317">
    <property type="component" value="Unassembled WGS sequence"/>
</dbReference>
<feature type="region of interest" description="Disordered" evidence="1">
    <location>
        <begin position="181"/>
        <end position="233"/>
    </location>
</feature>
<protein>
    <recommendedName>
        <fullName evidence="4">DUF937 domain-containing protein</fullName>
    </recommendedName>
</protein>